<evidence type="ECO:0000256" key="1">
    <source>
        <dbReference type="SAM" id="MobiDB-lite"/>
    </source>
</evidence>
<sequence length="289" mass="33468">MRDGLQPGRHQPECIVFTLKTNYHKNSSNLNCEAETHIYEHQLIGALTQCHLSVRNNIEFMITTKHTLIIMAVQQKRKYQTTQSPTNYKRTIRTSSDTEARVQSEYASSSTTRLPLIFPSHDTVMYHTYLIHKILTKIKEACLPPVGALIRHGMQPSKLTKTVVKQAQDSTQELDQEVKEEIRLGKYSEGGRRPMKVRIRSQVAVEEIMARKGKVANDTEHKYIWIKRDMNLEEREKEKVLRSETKGKKQETDRDREEFLHEGSGYETKEVVPTKERGGHRGGKKLRDL</sequence>
<reference evidence="2 3" key="1">
    <citation type="submission" date="2019-05" db="EMBL/GenBank/DDBJ databases">
        <title>Another draft genome of Portunus trituberculatus and its Hox gene families provides insights of decapod evolution.</title>
        <authorList>
            <person name="Jeong J.-H."/>
            <person name="Song I."/>
            <person name="Kim S."/>
            <person name="Choi T."/>
            <person name="Kim D."/>
            <person name="Ryu S."/>
            <person name="Kim W."/>
        </authorList>
    </citation>
    <scope>NUCLEOTIDE SEQUENCE [LARGE SCALE GENOMIC DNA]</scope>
    <source>
        <tissue evidence="2">Muscle</tissue>
    </source>
</reference>
<feature type="region of interest" description="Disordered" evidence="1">
    <location>
        <begin position="236"/>
        <end position="289"/>
    </location>
</feature>
<gene>
    <name evidence="2" type="ORF">E2C01_031621</name>
</gene>
<evidence type="ECO:0000313" key="3">
    <source>
        <dbReference type="Proteomes" id="UP000324222"/>
    </source>
</evidence>
<feature type="compositionally biased region" description="Basic and acidic residues" evidence="1">
    <location>
        <begin position="267"/>
        <end position="289"/>
    </location>
</feature>
<name>A0A5B7EYL5_PORTR</name>
<accession>A0A5B7EYL5</accession>
<protein>
    <submittedName>
        <fullName evidence="2">Uncharacterized protein</fullName>
    </submittedName>
</protein>
<feature type="compositionally biased region" description="Basic and acidic residues" evidence="1">
    <location>
        <begin position="236"/>
        <end position="261"/>
    </location>
</feature>
<organism evidence="2 3">
    <name type="scientific">Portunus trituberculatus</name>
    <name type="common">Swimming crab</name>
    <name type="synonym">Neptunus trituberculatus</name>
    <dbReference type="NCBI Taxonomy" id="210409"/>
    <lineage>
        <taxon>Eukaryota</taxon>
        <taxon>Metazoa</taxon>
        <taxon>Ecdysozoa</taxon>
        <taxon>Arthropoda</taxon>
        <taxon>Crustacea</taxon>
        <taxon>Multicrustacea</taxon>
        <taxon>Malacostraca</taxon>
        <taxon>Eumalacostraca</taxon>
        <taxon>Eucarida</taxon>
        <taxon>Decapoda</taxon>
        <taxon>Pleocyemata</taxon>
        <taxon>Brachyura</taxon>
        <taxon>Eubrachyura</taxon>
        <taxon>Portunoidea</taxon>
        <taxon>Portunidae</taxon>
        <taxon>Portuninae</taxon>
        <taxon>Portunus</taxon>
    </lineage>
</organism>
<dbReference type="Proteomes" id="UP000324222">
    <property type="component" value="Unassembled WGS sequence"/>
</dbReference>
<proteinExistence type="predicted"/>
<evidence type="ECO:0000313" key="2">
    <source>
        <dbReference type="EMBL" id="MPC38118.1"/>
    </source>
</evidence>
<dbReference type="AlphaFoldDB" id="A0A5B7EYL5"/>
<keyword evidence="3" id="KW-1185">Reference proteome</keyword>
<comment type="caution">
    <text evidence="2">The sequence shown here is derived from an EMBL/GenBank/DDBJ whole genome shotgun (WGS) entry which is preliminary data.</text>
</comment>
<dbReference type="EMBL" id="VSRR010003981">
    <property type="protein sequence ID" value="MPC38118.1"/>
    <property type="molecule type" value="Genomic_DNA"/>
</dbReference>